<dbReference type="Gene3D" id="3.30.70.20">
    <property type="match status" value="1"/>
</dbReference>
<organism evidence="2">
    <name type="scientific">marine sediment metagenome</name>
    <dbReference type="NCBI Taxonomy" id="412755"/>
    <lineage>
        <taxon>unclassified sequences</taxon>
        <taxon>metagenomes</taxon>
        <taxon>ecological metagenomes</taxon>
    </lineage>
</organism>
<feature type="domain" description="4Fe-4S ferredoxin-type" evidence="1">
    <location>
        <begin position="6"/>
        <end position="35"/>
    </location>
</feature>
<dbReference type="PROSITE" id="PS00198">
    <property type="entry name" value="4FE4S_FER_1"/>
    <property type="match status" value="1"/>
</dbReference>
<dbReference type="PROSITE" id="PS51379">
    <property type="entry name" value="4FE4S_FER_2"/>
    <property type="match status" value="1"/>
</dbReference>
<dbReference type="InterPro" id="IPR017900">
    <property type="entry name" value="4Fe4S_Fe_S_CS"/>
</dbReference>
<gene>
    <name evidence="2" type="ORF">S01H1_13069</name>
</gene>
<protein>
    <recommendedName>
        <fullName evidence="1">4Fe-4S ferredoxin-type domain-containing protein</fullName>
    </recommendedName>
</protein>
<proteinExistence type="predicted"/>
<evidence type="ECO:0000259" key="1">
    <source>
        <dbReference type="PROSITE" id="PS51379"/>
    </source>
</evidence>
<reference evidence="2" key="1">
    <citation type="journal article" date="2014" name="Front. Microbiol.">
        <title>High frequency of phylogenetically diverse reductive dehalogenase-homologous genes in deep subseafloor sedimentary metagenomes.</title>
        <authorList>
            <person name="Kawai M."/>
            <person name="Futagami T."/>
            <person name="Toyoda A."/>
            <person name="Takaki Y."/>
            <person name="Nishi S."/>
            <person name="Hori S."/>
            <person name="Arai W."/>
            <person name="Tsubouchi T."/>
            <person name="Morono Y."/>
            <person name="Uchiyama I."/>
            <person name="Ito T."/>
            <person name="Fujiyama A."/>
            <person name="Inagaki F."/>
            <person name="Takami H."/>
        </authorList>
    </citation>
    <scope>NUCLEOTIDE SEQUENCE</scope>
    <source>
        <strain evidence="2">Expedition CK06-06</strain>
    </source>
</reference>
<sequence>MTDSERYPIFDPKQCKLCGECLSRCPELSLPLDVAKKEKAKINEGNISDWLSRACTGCFNCDFYCPNEANPCETIVHHWWAEYKRRGLLERARYFLPLEAKTFR</sequence>
<feature type="non-terminal residue" evidence="2">
    <location>
        <position position="104"/>
    </location>
</feature>
<dbReference type="SUPFAM" id="SSF46548">
    <property type="entry name" value="alpha-helical ferredoxin"/>
    <property type="match status" value="1"/>
</dbReference>
<dbReference type="InterPro" id="IPR017896">
    <property type="entry name" value="4Fe4S_Fe-S-bd"/>
</dbReference>
<dbReference type="AlphaFoldDB" id="X0RVR1"/>
<dbReference type="EMBL" id="BARS01006736">
    <property type="protein sequence ID" value="GAF72924.1"/>
    <property type="molecule type" value="Genomic_DNA"/>
</dbReference>
<comment type="caution">
    <text evidence="2">The sequence shown here is derived from an EMBL/GenBank/DDBJ whole genome shotgun (WGS) entry which is preliminary data.</text>
</comment>
<accession>X0RVR1</accession>
<evidence type="ECO:0000313" key="2">
    <source>
        <dbReference type="EMBL" id="GAF72924.1"/>
    </source>
</evidence>
<name>X0RVR1_9ZZZZ</name>
<dbReference type="Pfam" id="PF13237">
    <property type="entry name" value="Fer4_10"/>
    <property type="match status" value="1"/>
</dbReference>